<organism evidence="1">
    <name type="scientific">marine metagenome</name>
    <dbReference type="NCBI Taxonomy" id="408172"/>
    <lineage>
        <taxon>unclassified sequences</taxon>
        <taxon>metagenomes</taxon>
        <taxon>ecological metagenomes</taxon>
    </lineage>
</organism>
<proteinExistence type="predicted"/>
<sequence length="465" mass="54458">MNNKNNFLFLSCLIFLKCDRPLAETNVGNNIVAKIGPAVITSEEFLANYEFGFAHLKSFGNPKRNYLTAMINEKLLSLDGYAKNIHKQKSIQNKKADLTQDLLIEYLIQEEINNSILISENEIKDAINKSKVDFNLRYWTEQNLEMANRAYKKINEVGFKSFIENIISYNSDINLTSDQFETGYMSWLNLPPELMEKIRDLPINKVSLPILFGEKYWIFQVLDIRRAGVLESEYHSKSASFKKILFQNKLSAATTEYVSSLMTPKDVRTKSETFNILSEVVWGWLNDNSAKSKLFVEYLRESQSNSLMENEFNKPLITYINDEITVKEFVNSFDFSILRNDYRNKNAMKEKFNLEIAWFIRDDFLAKTALEKRIDQIPMFKRELELWVDKWIYEEMKNLYNPEELPLKLEKLTHHFPVTINKKVLESIEVTDSKKSKWLTVHNYKMGTNRMAIPIADGSWDIAYK</sequence>
<protein>
    <recommendedName>
        <fullName evidence="2">PpiC domain-containing protein</fullName>
    </recommendedName>
</protein>
<dbReference type="SUPFAM" id="SSF109998">
    <property type="entry name" value="Triger factor/SurA peptide-binding domain-like"/>
    <property type="match status" value="1"/>
</dbReference>
<dbReference type="Gene3D" id="3.10.50.40">
    <property type="match status" value="1"/>
</dbReference>
<evidence type="ECO:0000313" key="1">
    <source>
        <dbReference type="EMBL" id="SUZ61251.1"/>
    </source>
</evidence>
<accession>A0A381P2W9</accession>
<dbReference type="GO" id="GO:0003755">
    <property type="term" value="F:peptidyl-prolyl cis-trans isomerase activity"/>
    <property type="evidence" value="ECO:0007669"/>
    <property type="project" value="InterPro"/>
</dbReference>
<reference evidence="1" key="1">
    <citation type="submission" date="2018-05" db="EMBL/GenBank/DDBJ databases">
        <authorList>
            <person name="Lanie J.A."/>
            <person name="Ng W.-L."/>
            <person name="Kazmierczak K.M."/>
            <person name="Andrzejewski T.M."/>
            <person name="Davidsen T.M."/>
            <person name="Wayne K.J."/>
            <person name="Tettelin H."/>
            <person name="Glass J.I."/>
            <person name="Rusch D."/>
            <person name="Podicherti R."/>
            <person name="Tsui H.-C.T."/>
            <person name="Winkler M.E."/>
        </authorList>
    </citation>
    <scope>NUCLEOTIDE SEQUENCE</scope>
</reference>
<gene>
    <name evidence="1" type="ORF">METZ01_LOCUS14105</name>
</gene>
<name>A0A381P2W9_9ZZZZ</name>
<dbReference type="EMBL" id="UINC01000790">
    <property type="protein sequence ID" value="SUZ61251.1"/>
    <property type="molecule type" value="Genomic_DNA"/>
</dbReference>
<evidence type="ECO:0008006" key="2">
    <source>
        <dbReference type="Google" id="ProtNLM"/>
    </source>
</evidence>
<dbReference type="SUPFAM" id="SSF54534">
    <property type="entry name" value="FKBP-like"/>
    <property type="match status" value="1"/>
</dbReference>
<dbReference type="AlphaFoldDB" id="A0A381P2W9"/>
<dbReference type="InterPro" id="IPR027304">
    <property type="entry name" value="Trigger_fact/SurA_dom_sf"/>
</dbReference>
<dbReference type="InterPro" id="IPR046357">
    <property type="entry name" value="PPIase_dom_sf"/>
</dbReference>